<evidence type="ECO:0000313" key="1">
    <source>
        <dbReference type="EMBL" id="MBX69642.1"/>
    </source>
</evidence>
<reference evidence="1" key="1">
    <citation type="submission" date="2018-02" db="EMBL/GenBank/DDBJ databases">
        <title>Rhizophora mucronata_Transcriptome.</title>
        <authorList>
            <person name="Meera S.P."/>
            <person name="Sreeshan A."/>
            <person name="Augustine A."/>
        </authorList>
    </citation>
    <scope>NUCLEOTIDE SEQUENCE</scope>
    <source>
        <tissue evidence="1">Leaf</tissue>
    </source>
</reference>
<sequence length="41" mass="4567">MVSVNHSSPAKRKGPCKLINPVAHKSIHKKINHVKEHPECS</sequence>
<proteinExistence type="predicted"/>
<accession>A0A2P2QRK2</accession>
<organism evidence="1">
    <name type="scientific">Rhizophora mucronata</name>
    <name type="common">Asiatic mangrove</name>
    <dbReference type="NCBI Taxonomy" id="61149"/>
    <lineage>
        <taxon>Eukaryota</taxon>
        <taxon>Viridiplantae</taxon>
        <taxon>Streptophyta</taxon>
        <taxon>Embryophyta</taxon>
        <taxon>Tracheophyta</taxon>
        <taxon>Spermatophyta</taxon>
        <taxon>Magnoliopsida</taxon>
        <taxon>eudicotyledons</taxon>
        <taxon>Gunneridae</taxon>
        <taxon>Pentapetalae</taxon>
        <taxon>rosids</taxon>
        <taxon>fabids</taxon>
        <taxon>Malpighiales</taxon>
        <taxon>Rhizophoraceae</taxon>
        <taxon>Rhizophora</taxon>
    </lineage>
</organism>
<dbReference type="EMBL" id="GGEC01089158">
    <property type="protein sequence ID" value="MBX69642.1"/>
    <property type="molecule type" value="Transcribed_RNA"/>
</dbReference>
<protein>
    <submittedName>
        <fullName evidence="1">Uncharacterized protein</fullName>
    </submittedName>
</protein>
<dbReference type="AlphaFoldDB" id="A0A2P2QRK2"/>
<name>A0A2P2QRK2_RHIMU</name>